<evidence type="ECO:0000313" key="6">
    <source>
        <dbReference type="EMBL" id="KGK12116.1"/>
    </source>
</evidence>
<evidence type="ECO:0000256" key="1">
    <source>
        <dbReference type="ARBA" id="ARBA00022692"/>
    </source>
</evidence>
<organism evidence="6 7">
    <name type="scientific">Vibrio navarrensis</name>
    <dbReference type="NCBI Taxonomy" id="29495"/>
    <lineage>
        <taxon>Bacteria</taxon>
        <taxon>Pseudomonadati</taxon>
        <taxon>Pseudomonadota</taxon>
        <taxon>Gammaproteobacteria</taxon>
        <taxon>Vibrionales</taxon>
        <taxon>Vibrionaceae</taxon>
        <taxon>Vibrio</taxon>
    </lineage>
</organism>
<dbReference type="Gene3D" id="1.20.1250.20">
    <property type="entry name" value="MFS general substrate transporter like domains"/>
    <property type="match status" value="1"/>
</dbReference>
<keyword evidence="1 4" id="KW-0812">Transmembrane</keyword>
<dbReference type="PANTHER" id="PTHR23521:SF3">
    <property type="entry name" value="MFS TRANSPORTER"/>
    <property type="match status" value="1"/>
</dbReference>
<evidence type="ECO:0000259" key="5">
    <source>
        <dbReference type="PROSITE" id="PS50850"/>
    </source>
</evidence>
<dbReference type="GO" id="GO:0005886">
    <property type="term" value="C:plasma membrane"/>
    <property type="evidence" value="ECO:0007669"/>
    <property type="project" value="TreeGrafter"/>
</dbReference>
<dbReference type="RefSeq" id="WP_039427851.1">
    <property type="nucleotide sequence ID" value="NZ_CP061844.1"/>
</dbReference>
<dbReference type="InterPro" id="IPR036259">
    <property type="entry name" value="MFS_trans_sf"/>
</dbReference>
<feature type="transmembrane region" description="Helical" evidence="4">
    <location>
        <begin position="263"/>
        <end position="284"/>
    </location>
</feature>
<evidence type="ECO:0000256" key="4">
    <source>
        <dbReference type="SAM" id="Phobius"/>
    </source>
</evidence>
<feature type="transmembrane region" description="Helical" evidence="4">
    <location>
        <begin position="290"/>
        <end position="315"/>
    </location>
</feature>
<evidence type="ECO:0000256" key="2">
    <source>
        <dbReference type="ARBA" id="ARBA00022989"/>
    </source>
</evidence>
<protein>
    <recommendedName>
        <fullName evidence="5">Major facilitator superfamily (MFS) profile domain-containing protein</fullName>
    </recommendedName>
</protein>
<reference evidence="6 7" key="1">
    <citation type="submission" date="2014-04" db="EMBL/GenBank/DDBJ databases">
        <title>Genome sequencing of Vibrio navarrensis strains.</title>
        <authorList>
            <person name="Gladney L.M."/>
            <person name="Katz L.S."/>
            <person name="Marino-Ramirez L."/>
            <person name="Jordan I.K."/>
        </authorList>
    </citation>
    <scope>NUCLEOTIDE SEQUENCE [LARGE SCALE GENOMIC DNA]</scope>
    <source>
        <strain evidence="6 7">ATCC 51183</strain>
    </source>
</reference>
<dbReference type="GO" id="GO:0022857">
    <property type="term" value="F:transmembrane transporter activity"/>
    <property type="evidence" value="ECO:0007669"/>
    <property type="project" value="InterPro"/>
</dbReference>
<dbReference type="Proteomes" id="UP000029994">
    <property type="component" value="Unassembled WGS sequence"/>
</dbReference>
<dbReference type="SUPFAM" id="SSF103473">
    <property type="entry name" value="MFS general substrate transporter"/>
    <property type="match status" value="1"/>
</dbReference>
<keyword evidence="7" id="KW-1185">Reference proteome</keyword>
<feature type="domain" description="Major facilitator superfamily (MFS) profile" evidence="5">
    <location>
        <begin position="6"/>
        <end position="390"/>
    </location>
</feature>
<proteinExistence type="predicted"/>
<dbReference type="PROSITE" id="PS50850">
    <property type="entry name" value="MFS"/>
    <property type="match status" value="1"/>
</dbReference>
<dbReference type="EMBL" id="JMCG01000001">
    <property type="protein sequence ID" value="KGK12116.1"/>
    <property type="molecule type" value="Genomic_DNA"/>
</dbReference>
<feature type="transmembrane region" description="Helical" evidence="4">
    <location>
        <begin position="327"/>
        <end position="348"/>
    </location>
</feature>
<keyword evidence="3 4" id="KW-0472">Membrane</keyword>
<feature type="transmembrane region" description="Helical" evidence="4">
    <location>
        <begin position="73"/>
        <end position="91"/>
    </location>
</feature>
<name>A0A099MHC6_9VIBR</name>
<gene>
    <name evidence="6" type="ORF">EA26_12650</name>
</gene>
<dbReference type="GeneID" id="43684007"/>
<feature type="transmembrane region" description="Helical" evidence="4">
    <location>
        <begin position="131"/>
        <end position="151"/>
    </location>
</feature>
<sequence>MKKQISLSVLALVMFCVTYSVNLQAPLYGVYAQNSNMGTAAVTVAFAAYVLGLLPTLLMLGGISNKVGRKPPIFIALLLSAGATTLLVIQPNWTSLFVARLLLGVATALTTTSVSAYIYDLIEERELKFGTLLVAASTSLGFGSGALATSASLNVAGMTVLPYSYLSLFLLVPLLVLLLVRLPTNQSIQPNLNLITLPCFPSNTWSYGLGMMMAWATTGMVIAIVPILLNEVGFSEWTGLMVFLSICTGFLTQHIAKRLSSNLSLLLGCFLTVLGFSLIALGYYRESITIILLGAGCTSLSSYGFTYMAGLFQFTSNRNIDKARSTAGMYIYSYIGFSIPVITSGFIAQRFGNWVAILSFITLLLTLCSIIGAGKLLEAKKQTHFVKVES</sequence>
<dbReference type="STRING" id="29495.EA26_12650"/>
<feature type="transmembrane region" description="Helical" evidence="4">
    <location>
        <begin position="205"/>
        <end position="228"/>
    </location>
</feature>
<evidence type="ECO:0000313" key="7">
    <source>
        <dbReference type="Proteomes" id="UP000029994"/>
    </source>
</evidence>
<evidence type="ECO:0000256" key="3">
    <source>
        <dbReference type="ARBA" id="ARBA00023136"/>
    </source>
</evidence>
<dbReference type="PANTHER" id="PTHR23521">
    <property type="entry name" value="TRANSPORTER MFS SUPERFAMILY"/>
    <property type="match status" value="1"/>
</dbReference>
<dbReference type="InterPro" id="IPR011701">
    <property type="entry name" value="MFS"/>
</dbReference>
<dbReference type="Pfam" id="PF07690">
    <property type="entry name" value="MFS_1"/>
    <property type="match status" value="1"/>
</dbReference>
<accession>A0A099MHC6</accession>
<feature type="transmembrane region" description="Helical" evidence="4">
    <location>
        <begin position="163"/>
        <end position="184"/>
    </location>
</feature>
<feature type="transmembrane region" description="Helical" evidence="4">
    <location>
        <begin position="97"/>
        <end position="119"/>
    </location>
</feature>
<feature type="transmembrane region" description="Helical" evidence="4">
    <location>
        <begin position="234"/>
        <end position="251"/>
    </location>
</feature>
<dbReference type="AlphaFoldDB" id="A0A099MHC6"/>
<keyword evidence="2 4" id="KW-1133">Transmembrane helix</keyword>
<feature type="transmembrane region" description="Helical" evidence="4">
    <location>
        <begin position="354"/>
        <end position="377"/>
    </location>
</feature>
<dbReference type="eggNOG" id="COG2814">
    <property type="taxonomic scope" value="Bacteria"/>
</dbReference>
<dbReference type="InterPro" id="IPR020846">
    <property type="entry name" value="MFS_dom"/>
</dbReference>
<feature type="transmembrane region" description="Helical" evidence="4">
    <location>
        <begin position="39"/>
        <end position="61"/>
    </location>
</feature>
<comment type="caution">
    <text evidence="6">The sequence shown here is derived from an EMBL/GenBank/DDBJ whole genome shotgun (WGS) entry which is preliminary data.</text>
</comment>